<feature type="region of interest" description="Disordered" evidence="3">
    <location>
        <begin position="211"/>
        <end position="319"/>
    </location>
</feature>
<dbReference type="PROSITE" id="PS00108">
    <property type="entry name" value="PROTEIN_KINASE_ST"/>
    <property type="match status" value="1"/>
</dbReference>
<dbReference type="GO" id="GO:0035556">
    <property type="term" value="P:intracellular signal transduction"/>
    <property type="evidence" value="ECO:0007669"/>
    <property type="project" value="TreeGrafter"/>
</dbReference>
<proteinExistence type="predicted"/>
<feature type="compositionally biased region" description="Polar residues" evidence="3">
    <location>
        <begin position="525"/>
        <end position="535"/>
    </location>
</feature>
<accession>A0A8H7C8S9</accession>
<dbReference type="Pfam" id="PF00069">
    <property type="entry name" value="Pkinase"/>
    <property type="match status" value="1"/>
</dbReference>
<evidence type="ECO:0000256" key="2">
    <source>
        <dbReference type="ARBA" id="ARBA00022840"/>
    </source>
</evidence>
<feature type="compositionally biased region" description="Low complexity" evidence="3">
    <location>
        <begin position="512"/>
        <end position="524"/>
    </location>
</feature>
<feature type="region of interest" description="Disordered" evidence="3">
    <location>
        <begin position="507"/>
        <end position="584"/>
    </location>
</feature>
<keyword evidence="1" id="KW-0547">Nucleotide-binding</keyword>
<feature type="compositionally biased region" description="Basic and acidic residues" evidence="3">
    <location>
        <begin position="377"/>
        <end position="394"/>
    </location>
</feature>
<feature type="region of interest" description="Disordered" evidence="3">
    <location>
        <begin position="377"/>
        <end position="403"/>
    </location>
</feature>
<dbReference type="Gene3D" id="1.10.510.10">
    <property type="entry name" value="Transferase(Phosphotransferase) domain 1"/>
    <property type="match status" value="2"/>
</dbReference>
<dbReference type="PROSITE" id="PS50011">
    <property type="entry name" value="PROTEIN_KINASE_DOM"/>
    <property type="match status" value="1"/>
</dbReference>
<dbReference type="PANTHER" id="PTHR24346:SF76">
    <property type="entry name" value="NON-SPECIFIC SERINE_THREONINE PROTEIN KINASE"/>
    <property type="match status" value="1"/>
</dbReference>
<dbReference type="GO" id="GO:0000226">
    <property type="term" value="P:microtubule cytoskeleton organization"/>
    <property type="evidence" value="ECO:0007669"/>
    <property type="project" value="TreeGrafter"/>
</dbReference>
<feature type="compositionally biased region" description="Low complexity" evidence="3">
    <location>
        <begin position="300"/>
        <end position="314"/>
    </location>
</feature>
<organism evidence="5 6">
    <name type="scientific">Agaricus bisporus var. burnettii</name>
    <dbReference type="NCBI Taxonomy" id="192524"/>
    <lineage>
        <taxon>Eukaryota</taxon>
        <taxon>Fungi</taxon>
        <taxon>Dikarya</taxon>
        <taxon>Basidiomycota</taxon>
        <taxon>Agaricomycotina</taxon>
        <taxon>Agaricomycetes</taxon>
        <taxon>Agaricomycetidae</taxon>
        <taxon>Agaricales</taxon>
        <taxon>Agaricineae</taxon>
        <taxon>Agaricaceae</taxon>
        <taxon>Agaricus</taxon>
    </lineage>
</organism>
<feature type="domain" description="Protein kinase" evidence="4">
    <location>
        <begin position="1"/>
        <end position="206"/>
    </location>
</feature>
<dbReference type="InterPro" id="IPR001245">
    <property type="entry name" value="Ser-Thr/Tyr_kinase_cat_dom"/>
</dbReference>
<dbReference type="Pfam" id="PF07714">
    <property type="entry name" value="PK_Tyr_Ser-Thr"/>
    <property type="match status" value="1"/>
</dbReference>
<dbReference type="InterPro" id="IPR011009">
    <property type="entry name" value="Kinase-like_dom_sf"/>
</dbReference>
<dbReference type="SUPFAM" id="SSF56112">
    <property type="entry name" value="Protein kinase-like (PK-like)"/>
    <property type="match status" value="1"/>
</dbReference>
<dbReference type="GO" id="GO:0005737">
    <property type="term" value="C:cytoplasm"/>
    <property type="evidence" value="ECO:0007669"/>
    <property type="project" value="TreeGrafter"/>
</dbReference>
<dbReference type="GO" id="GO:0005524">
    <property type="term" value="F:ATP binding"/>
    <property type="evidence" value="ECO:0007669"/>
    <property type="project" value="UniProtKB-KW"/>
</dbReference>
<dbReference type="EMBL" id="JABXXO010000010">
    <property type="protein sequence ID" value="KAF7768089.1"/>
    <property type="molecule type" value="Genomic_DNA"/>
</dbReference>
<comment type="caution">
    <text evidence="5">The sequence shown here is derived from an EMBL/GenBank/DDBJ whole genome shotgun (WGS) entry which is preliminary data.</text>
</comment>
<sequence length="584" mass="63987">MYVHRDIKLENVLVDEMGVCRIGDFGMSKKIGEIDEDDLESDVEEQNEHESFSFPGHNVLPHRAATFSGHPLVRQSSLQSPHVGVRHGGARHRNSTSTAHLAAQACQPGSLPYASPEILLPQTHGPLRPHPSQDIWALGVLLYTLLTGQLPFWDSFEPRLQMKILQGTFDIPPGIGKGAERVLRGCLEKSTQQRWSISMVDEVAWGVGWGSEGDDVTPAESDDEFEAHCPSRSRSRPPALVLSNADSLPDSGQSRHVREAASRRSASRAKRSEYRAPVPTRSRSRGVVSRHNSRAPSPTPTTSGLSGSTISESPFLPSPTFSIDRGRRLFRNFPSRSPSPSIIPGTPVDVSAPFRGPFSSSLPVVDDQVDELSLDTIHKEGEERGRSKSTREIRASPLSCSTSFGSSDNDNVDVLFHVGTSGNGYWGGEEVTGRGVVGRTGKPDCNHHIINADTIPEKERSRSCGHTLKASSTAESLLTRTMQDSRRLSHYYEPYEYDHEFWTRRKSMRTGSSSQSPASPWSVPMTRTSTSNSQAGKPPSFAAAVNELLKKKNVSISQTPPVSSPEMPAIPKRERSMDCAIGWS</sequence>
<evidence type="ECO:0000313" key="5">
    <source>
        <dbReference type="EMBL" id="KAF7768089.1"/>
    </source>
</evidence>
<dbReference type="SMART" id="SM00220">
    <property type="entry name" value="S_TKc"/>
    <property type="match status" value="1"/>
</dbReference>
<gene>
    <name evidence="5" type="ORF">Agabi119p4_7332</name>
</gene>
<dbReference type="PANTHER" id="PTHR24346">
    <property type="entry name" value="MAP/MICROTUBULE AFFINITY-REGULATING KINASE"/>
    <property type="match status" value="1"/>
</dbReference>
<feature type="compositionally biased region" description="Acidic residues" evidence="3">
    <location>
        <begin position="212"/>
        <end position="225"/>
    </location>
</feature>
<dbReference type="InterPro" id="IPR008271">
    <property type="entry name" value="Ser/Thr_kinase_AS"/>
</dbReference>
<dbReference type="GO" id="GO:0004674">
    <property type="term" value="F:protein serine/threonine kinase activity"/>
    <property type="evidence" value="ECO:0007669"/>
    <property type="project" value="TreeGrafter"/>
</dbReference>
<name>A0A8H7C8S9_AGABI</name>
<reference evidence="5 6" key="1">
    <citation type="journal article" name="Sci. Rep.">
        <title>Telomere-to-telomere assembled and centromere annotated genomes of the two main subspecies of the button mushroom Agaricus bisporus reveal especially polymorphic chromosome ends.</title>
        <authorList>
            <person name="Sonnenberg A.S.M."/>
            <person name="Sedaghat-Telgerd N."/>
            <person name="Lavrijssen B."/>
            <person name="Ohm R.A."/>
            <person name="Hendrickx P.M."/>
            <person name="Scholtmeijer K."/>
            <person name="Baars J.J.P."/>
            <person name="van Peer A."/>
        </authorList>
    </citation>
    <scope>NUCLEOTIDE SEQUENCE [LARGE SCALE GENOMIC DNA]</scope>
    <source>
        <strain evidence="5 6">H119_p4</strain>
    </source>
</reference>
<evidence type="ECO:0000256" key="3">
    <source>
        <dbReference type="SAM" id="MobiDB-lite"/>
    </source>
</evidence>
<dbReference type="InterPro" id="IPR000719">
    <property type="entry name" value="Prot_kinase_dom"/>
</dbReference>
<evidence type="ECO:0000313" key="6">
    <source>
        <dbReference type="Proteomes" id="UP000629468"/>
    </source>
</evidence>
<dbReference type="AlphaFoldDB" id="A0A8H7C8S9"/>
<evidence type="ECO:0000259" key="4">
    <source>
        <dbReference type="PROSITE" id="PS50011"/>
    </source>
</evidence>
<protein>
    <recommendedName>
        <fullName evidence="4">Protein kinase domain-containing protein</fullName>
    </recommendedName>
</protein>
<keyword evidence="2" id="KW-0067">ATP-binding</keyword>
<dbReference type="Proteomes" id="UP000629468">
    <property type="component" value="Unassembled WGS sequence"/>
</dbReference>
<evidence type="ECO:0000256" key="1">
    <source>
        <dbReference type="ARBA" id="ARBA00022741"/>
    </source>
</evidence>